<dbReference type="InterPro" id="IPR001841">
    <property type="entry name" value="Znf_RING"/>
</dbReference>
<dbReference type="STRING" id="1353009.A0A1Y2IW41"/>
<feature type="coiled-coil region" evidence="5">
    <location>
        <begin position="151"/>
        <end position="178"/>
    </location>
</feature>
<evidence type="ECO:0000256" key="6">
    <source>
        <dbReference type="SAM" id="MobiDB-lite"/>
    </source>
</evidence>
<feature type="coiled-coil region" evidence="5">
    <location>
        <begin position="225"/>
        <end position="281"/>
    </location>
</feature>
<dbReference type="SUPFAM" id="SSF57850">
    <property type="entry name" value="RING/U-box"/>
    <property type="match status" value="1"/>
</dbReference>
<dbReference type="OrthoDB" id="6105938at2759"/>
<evidence type="ECO:0000313" key="8">
    <source>
        <dbReference type="EMBL" id="OSD05346.1"/>
    </source>
</evidence>
<evidence type="ECO:0000256" key="4">
    <source>
        <dbReference type="PROSITE-ProRule" id="PRU00175"/>
    </source>
</evidence>
<dbReference type="AlphaFoldDB" id="A0A1Y2IW41"/>
<dbReference type="SMART" id="SM00184">
    <property type="entry name" value="RING"/>
    <property type="match status" value="1"/>
</dbReference>
<evidence type="ECO:0000259" key="7">
    <source>
        <dbReference type="PROSITE" id="PS50089"/>
    </source>
</evidence>
<dbReference type="Proteomes" id="UP000193067">
    <property type="component" value="Unassembled WGS sequence"/>
</dbReference>
<reference evidence="8 9" key="1">
    <citation type="journal article" date="2015" name="Biotechnol. Biofuels">
        <title>Enhanced degradation of softwood versus hardwood by the white-rot fungus Pycnoporus coccineus.</title>
        <authorList>
            <person name="Couturier M."/>
            <person name="Navarro D."/>
            <person name="Chevret D."/>
            <person name="Henrissat B."/>
            <person name="Piumi F."/>
            <person name="Ruiz-Duenas F.J."/>
            <person name="Martinez A.T."/>
            <person name="Grigoriev I.V."/>
            <person name="Riley R."/>
            <person name="Lipzen A."/>
            <person name="Berrin J.G."/>
            <person name="Master E.R."/>
            <person name="Rosso M.N."/>
        </authorList>
    </citation>
    <scope>NUCLEOTIDE SEQUENCE [LARGE SCALE GENOMIC DNA]</scope>
    <source>
        <strain evidence="8 9">BRFM310</strain>
    </source>
</reference>
<evidence type="ECO:0000256" key="2">
    <source>
        <dbReference type="ARBA" id="ARBA00022771"/>
    </source>
</evidence>
<keyword evidence="9" id="KW-1185">Reference proteome</keyword>
<feature type="region of interest" description="Disordered" evidence="6">
    <location>
        <begin position="58"/>
        <end position="79"/>
    </location>
</feature>
<evidence type="ECO:0000313" key="9">
    <source>
        <dbReference type="Proteomes" id="UP000193067"/>
    </source>
</evidence>
<feature type="compositionally biased region" description="Basic and acidic residues" evidence="6">
    <location>
        <begin position="338"/>
        <end position="348"/>
    </location>
</feature>
<dbReference type="EMBL" id="KZ084093">
    <property type="protein sequence ID" value="OSD05346.1"/>
    <property type="molecule type" value="Genomic_DNA"/>
</dbReference>
<organism evidence="8 9">
    <name type="scientific">Trametes coccinea (strain BRFM310)</name>
    <name type="common">Pycnoporus coccineus</name>
    <dbReference type="NCBI Taxonomy" id="1353009"/>
    <lineage>
        <taxon>Eukaryota</taxon>
        <taxon>Fungi</taxon>
        <taxon>Dikarya</taxon>
        <taxon>Basidiomycota</taxon>
        <taxon>Agaricomycotina</taxon>
        <taxon>Agaricomycetes</taxon>
        <taxon>Polyporales</taxon>
        <taxon>Polyporaceae</taxon>
        <taxon>Trametes</taxon>
    </lineage>
</organism>
<keyword evidence="1" id="KW-0479">Metal-binding</keyword>
<keyword evidence="3" id="KW-0862">Zinc</keyword>
<accession>A0A1Y2IW41</accession>
<proteinExistence type="predicted"/>
<feature type="compositionally biased region" description="Polar residues" evidence="6">
    <location>
        <begin position="69"/>
        <end position="79"/>
    </location>
</feature>
<keyword evidence="2 4" id="KW-0863">Zinc-finger</keyword>
<dbReference type="PROSITE" id="PS50089">
    <property type="entry name" value="ZF_RING_2"/>
    <property type="match status" value="1"/>
</dbReference>
<evidence type="ECO:0000256" key="5">
    <source>
        <dbReference type="SAM" id="Coils"/>
    </source>
</evidence>
<feature type="compositionally biased region" description="Polar residues" evidence="6">
    <location>
        <begin position="312"/>
        <end position="322"/>
    </location>
</feature>
<sequence length="421" mass="47616">MPAYLCSICQDHHSLEHLRCLPCGHTYCATCIQCCLRSHRSFPCPSCRRPFKERDPHPIYVDTGDFDSQPESSNSNRSQPCHTVIVHQRIQRATEEVKRVEHDLRRQTVQKAAQEIDKIAELSDGKQDCLLDLLTAVAARWRGMLPVLSQIAEQRSEIMALKDRLKATEVARDEAIAQSAKAEEIAASAVQTTEFVHRALGEVKTEVVRLGNRIEDLQLTHKRELDDKEKVLSRLYDTLKALKEKEAKQKQEIEKLREQAKASAELQIERAASQLHNLDTDGYMLTGLDERGAQELQIDNIEPRFSRLEGSQATFERVSANSSRKRKGSEDDLFVLEENERPGDDVTRHPVGTSQSKRRAVSSRSAEASAPTFKSDWEWRNLAANDKAKTSTPALPLKLDRMGRPLKPVLCGSRMKFNAKS</sequence>
<dbReference type="PROSITE" id="PS00518">
    <property type="entry name" value="ZF_RING_1"/>
    <property type="match status" value="1"/>
</dbReference>
<dbReference type="GO" id="GO:0008270">
    <property type="term" value="F:zinc ion binding"/>
    <property type="evidence" value="ECO:0007669"/>
    <property type="project" value="UniProtKB-KW"/>
</dbReference>
<protein>
    <recommendedName>
        <fullName evidence="7">RING-type domain-containing protein</fullName>
    </recommendedName>
</protein>
<evidence type="ECO:0000256" key="3">
    <source>
        <dbReference type="ARBA" id="ARBA00022833"/>
    </source>
</evidence>
<evidence type="ECO:0000256" key="1">
    <source>
        <dbReference type="ARBA" id="ARBA00022723"/>
    </source>
</evidence>
<dbReference type="InterPro" id="IPR017907">
    <property type="entry name" value="Znf_RING_CS"/>
</dbReference>
<keyword evidence="5" id="KW-0175">Coiled coil</keyword>
<dbReference type="Gene3D" id="3.30.40.10">
    <property type="entry name" value="Zinc/RING finger domain, C3HC4 (zinc finger)"/>
    <property type="match status" value="1"/>
</dbReference>
<name>A0A1Y2IW41_TRAC3</name>
<feature type="domain" description="RING-type" evidence="7">
    <location>
        <begin position="6"/>
        <end position="48"/>
    </location>
</feature>
<feature type="region of interest" description="Disordered" evidence="6">
    <location>
        <begin position="312"/>
        <end position="372"/>
    </location>
</feature>
<gene>
    <name evidence="8" type="ORF">PYCCODRAFT_1432505</name>
</gene>
<dbReference type="InterPro" id="IPR013083">
    <property type="entry name" value="Znf_RING/FYVE/PHD"/>
</dbReference>